<dbReference type="AlphaFoldDB" id="A0A370R4F9"/>
<dbReference type="Proteomes" id="UP000254848">
    <property type="component" value="Unassembled WGS sequence"/>
</dbReference>
<evidence type="ECO:0000313" key="2">
    <source>
        <dbReference type="Proteomes" id="UP000254848"/>
    </source>
</evidence>
<organism evidence="1 2">
    <name type="scientific">Enterobacillus tribolii</name>
    <dbReference type="NCBI Taxonomy" id="1487935"/>
    <lineage>
        <taxon>Bacteria</taxon>
        <taxon>Pseudomonadati</taxon>
        <taxon>Pseudomonadota</taxon>
        <taxon>Gammaproteobacteria</taxon>
        <taxon>Enterobacterales</taxon>
        <taxon>Hafniaceae</taxon>
        <taxon>Enterobacillus</taxon>
    </lineage>
</organism>
<sequence>MNLFRGSGKILTFNRLKYARRSEAAQRAAFRNREGKRLLVAYGRFECVLGLKGAIVQQ</sequence>
<dbReference type="EMBL" id="QRAP01000001">
    <property type="protein sequence ID" value="RDK97319.1"/>
    <property type="molecule type" value="Genomic_DNA"/>
</dbReference>
<reference evidence="1 2" key="1">
    <citation type="submission" date="2018-07" db="EMBL/GenBank/DDBJ databases">
        <title>Genomic Encyclopedia of Type Strains, Phase IV (KMG-IV): sequencing the most valuable type-strain genomes for metagenomic binning, comparative biology and taxonomic classification.</title>
        <authorList>
            <person name="Goeker M."/>
        </authorList>
    </citation>
    <scope>NUCLEOTIDE SEQUENCE [LARGE SCALE GENOMIC DNA]</scope>
    <source>
        <strain evidence="1 2">DSM 103736</strain>
    </source>
</reference>
<name>A0A370R4F9_9GAMM</name>
<evidence type="ECO:0000313" key="1">
    <source>
        <dbReference type="EMBL" id="RDK97319.1"/>
    </source>
</evidence>
<protein>
    <submittedName>
        <fullName evidence="1">Uncharacterized protein</fullName>
    </submittedName>
</protein>
<keyword evidence="2" id="KW-1185">Reference proteome</keyword>
<proteinExistence type="predicted"/>
<comment type="caution">
    <text evidence="1">The sequence shown here is derived from an EMBL/GenBank/DDBJ whole genome shotgun (WGS) entry which is preliminary data.</text>
</comment>
<gene>
    <name evidence="1" type="ORF">C8D90_101767</name>
</gene>
<accession>A0A370R4F9</accession>